<dbReference type="OrthoDB" id="3180714at2759"/>
<gene>
    <name evidence="1" type="ORF">EB796_025121</name>
</gene>
<evidence type="ECO:0000313" key="2">
    <source>
        <dbReference type="Proteomes" id="UP000593567"/>
    </source>
</evidence>
<evidence type="ECO:0000313" key="1">
    <source>
        <dbReference type="EMBL" id="KAF6016577.1"/>
    </source>
</evidence>
<protein>
    <submittedName>
        <fullName evidence="1">Uncharacterized protein</fullName>
    </submittedName>
</protein>
<organism evidence="1 2">
    <name type="scientific">Bugula neritina</name>
    <name type="common">Brown bryozoan</name>
    <name type="synonym">Sertularia neritina</name>
    <dbReference type="NCBI Taxonomy" id="10212"/>
    <lineage>
        <taxon>Eukaryota</taxon>
        <taxon>Metazoa</taxon>
        <taxon>Spiralia</taxon>
        <taxon>Lophotrochozoa</taxon>
        <taxon>Bryozoa</taxon>
        <taxon>Gymnolaemata</taxon>
        <taxon>Cheilostomatida</taxon>
        <taxon>Flustrina</taxon>
        <taxon>Buguloidea</taxon>
        <taxon>Bugulidae</taxon>
        <taxon>Bugula</taxon>
    </lineage>
</organism>
<dbReference type="EMBL" id="VXIV02003509">
    <property type="protein sequence ID" value="KAF6016577.1"/>
    <property type="molecule type" value="Genomic_DNA"/>
</dbReference>
<keyword evidence="2" id="KW-1185">Reference proteome</keyword>
<dbReference type="Proteomes" id="UP000593567">
    <property type="component" value="Unassembled WGS sequence"/>
</dbReference>
<comment type="caution">
    <text evidence="1">The sequence shown here is derived from an EMBL/GenBank/DDBJ whole genome shotgun (WGS) entry which is preliminary data.</text>
</comment>
<proteinExistence type="predicted"/>
<name>A0A7J7ISN2_BUGNE</name>
<dbReference type="AlphaFoldDB" id="A0A7J7ISN2"/>
<accession>A0A7J7ISN2</accession>
<reference evidence="1" key="1">
    <citation type="submission" date="2020-06" db="EMBL/GenBank/DDBJ databases">
        <title>Draft genome of Bugula neritina, a colonial animal packing powerful symbionts and potential medicines.</title>
        <authorList>
            <person name="Rayko M."/>
        </authorList>
    </citation>
    <scope>NUCLEOTIDE SEQUENCE [LARGE SCALE GENOMIC DNA]</scope>
    <source>
        <strain evidence="1">Kwan_BN1</strain>
    </source>
</reference>
<sequence length="86" mass="9945">MSLLHSRIKHVHYEMATKSGALGSQYSLHYDPQLNHNFTVTRKQLPMPTEVFQPVLLHSLISFKISCEFLNPWVMVMISGTPTYRI</sequence>
<dbReference type="Gene3D" id="3.40.140.10">
    <property type="entry name" value="Cytidine Deaminase, domain 2"/>
    <property type="match status" value="1"/>
</dbReference>